<dbReference type="OrthoDB" id="9518664at2759"/>
<sequence length="179" mass="20293">MMTLESEFPYYKDHSVQVIKLPYIGENVEMVFILPKIRFGLQNVLRNLTGRDLLSYISSAAPNDVSVKHSKITEIPFGRKIEFERNSTKNGTENAVSETANFGKLTNDAFSVNEKGTESAAATIFELEDRILTTSDFIADRPFLFAIVQNLKTVLFSGQFMIICDHLHHFCCYIKFLPA</sequence>
<dbReference type="InterPro" id="IPR000215">
    <property type="entry name" value="Serpin_fam"/>
</dbReference>
<dbReference type="InterPro" id="IPR023796">
    <property type="entry name" value="Serpin_dom"/>
</dbReference>
<proteinExistence type="inferred from homology"/>
<keyword evidence="4" id="KW-1185">Reference proteome</keyword>
<dbReference type="GO" id="GO:0004867">
    <property type="term" value="F:serine-type endopeptidase inhibitor activity"/>
    <property type="evidence" value="ECO:0007669"/>
    <property type="project" value="InterPro"/>
</dbReference>
<organism evidence="3 4">
    <name type="scientific">Wuchereria bancrofti</name>
    <dbReference type="NCBI Taxonomy" id="6293"/>
    <lineage>
        <taxon>Eukaryota</taxon>
        <taxon>Metazoa</taxon>
        <taxon>Ecdysozoa</taxon>
        <taxon>Nematoda</taxon>
        <taxon>Chromadorea</taxon>
        <taxon>Rhabditida</taxon>
        <taxon>Spirurina</taxon>
        <taxon>Spiruromorpha</taxon>
        <taxon>Filarioidea</taxon>
        <taxon>Onchocercidae</taxon>
        <taxon>Wuchereria</taxon>
    </lineage>
</organism>
<gene>
    <name evidence="3" type="ORF">WBA_LOCUS3581</name>
</gene>
<reference evidence="3 4" key="1">
    <citation type="submission" date="2018-11" db="EMBL/GenBank/DDBJ databases">
        <authorList>
            <consortium name="Pathogen Informatics"/>
        </authorList>
    </citation>
    <scope>NUCLEOTIDE SEQUENCE [LARGE SCALE GENOMIC DNA]</scope>
</reference>
<dbReference type="GO" id="GO:0005615">
    <property type="term" value="C:extracellular space"/>
    <property type="evidence" value="ECO:0007669"/>
    <property type="project" value="InterPro"/>
</dbReference>
<dbReference type="SUPFAM" id="SSF56574">
    <property type="entry name" value="Serpins"/>
    <property type="match status" value="1"/>
</dbReference>
<name>A0A3P7FLN4_WUCBA</name>
<accession>A0A3P7FLN4</accession>
<dbReference type="InterPro" id="IPR036186">
    <property type="entry name" value="Serpin_sf"/>
</dbReference>
<dbReference type="InParanoid" id="A0A3P7FLN4"/>
<dbReference type="OMA" id="GQFMIIC"/>
<feature type="domain" description="Serpin" evidence="2">
    <location>
        <begin position="1"/>
        <end position="161"/>
    </location>
</feature>
<evidence type="ECO:0000259" key="2">
    <source>
        <dbReference type="Pfam" id="PF00079"/>
    </source>
</evidence>
<dbReference type="EMBL" id="UYWW01001244">
    <property type="protein sequence ID" value="VDM10195.1"/>
    <property type="molecule type" value="Genomic_DNA"/>
</dbReference>
<evidence type="ECO:0000313" key="4">
    <source>
        <dbReference type="Proteomes" id="UP000270924"/>
    </source>
</evidence>
<dbReference type="PANTHER" id="PTHR11461">
    <property type="entry name" value="SERINE PROTEASE INHIBITOR, SERPIN"/>
    <property type="match status" value="1"/>
</dbReference>
<comment type="similarity">
    <text evidence="1">Belongs to the serpin family.</text>
</comment>
<dbReference type="InterPro" id="IPR023795">
    <property type="entry name" value="Serpin_CS"/>
</dbReference>
<dbReference type="Proteomes" id="UP000270924">
    <property type="component" value="Unassembled WGS sequence"/>
</dbReference>
<dbReference type="Gene3D" id="2.30.39.10">
    <property type="entry name" value="Alpha-1-antitrypsin, domain 1"/>
    <property type="match status" value="1"/>
</dbReference>
<evidence type="ECO:0000256" key="1">
    <source>
        <dbReference type="ARBA" id="ARBA00009500"/>
    </source>
</evidence>
<dbReference type="PROSITE" id="PS00284">
    <property type="entry name" value="SERPIN"/>
    <property type="match status" value="1"/>
</dbReference>
<dbReference type="PANTHER" id="PTHR11461:SF211">
    <property type="entry name" value="GH10112P-RELATED"/>
    <property type="match status" value="1"/>
</dbReference>
<dbReference type="InterPro" id="IPR042185">
    <property type="entry name" value="Serpin_sf_2"/>
</dbReference>
<protein>
    <recommendedName>
        <fullName evidence="2">Serpin domain-containing protein</fullName>
    </recommendedName>
</protein>
<dbReference type="Pfam" id="PF00079">
    <property type="entry name" value="Serpin"/>
    <property type="match status" value="1"/>
</dbReference>
<dbReference type="AlphaFoldDB" id="A0A3P7FLN4"/>
<evidence type="ECO:0000313" key="3">
    <source>
        <dbReference type="EMBL" id="VDM10195.1"/>
    </source>
</evidence>